<comment type="similarity">
    <text evidence="1">Belongs to the GST superfamily. Phi family.</text>
</comment>
<dbReference type="PROSITE" id="PS50405">
    <property type="entry name" value="GST_CTER"/>
    <property type="match status" value="1"/>
</dbReference>
<dbReference type="PROSITE" id="PS50404">
    <property type="entry name" value="GST_NTER"/>
    <property type="match status" value="1"/>
</dbReference>
<dbReference type="InterPro" id="IPR036249">
    <property type="entry name" value="Thioredoxin-like_sf"/>
</dbReference>
<organism evidence="8 9">
    <name type="scientific">Candolleomyces aberdarensis</name>
    <dbReference type="NCBI Taxonomy" id="2316362"/>
    <lineage>
        <taxon>Eukaryota</taxon>
        <taxon>Fungi</taxon>
        <taxon>Dikarya</taxon>
        <taxon>Basidiomycota</taxon>
        <taxon>Agaricomycotina</taxon>
        <taxon>Agaricomycetes</taxon>
        <taxon>Agaricomycetidae</taxon>
        <taxon>Agaricales</taxon>
        <taxon>Agaricineae</taxon>
        <taxon>Psathyrellaceae</taxon>
        <taxon>Candolleomyces</taxon>
    </lineage>
</organism>
<dbReference type="STRING" id="2316362.A0A4Q2DSD4"/>
<dbReference type="InterPro" id="IPR034347">
    <property type="entry name" value="GST_Phi_C"/>
</dbReference>
<dbReference type="GO" id="GO:0004364">
    <property type="term" value="F:glutathione transferase activity"/>
    <property type="evidence" value="ECO:0007669"/>
    <property type="project" value="UniProtKB-EC"/>
</dbReference>
<evidence type="ECO:0000313" key="9">
    <source>
        <dbReference type="Proteomes" id="UP000290288"/>
    </source>
</evidence>
<comment type="function">
    <text evidence="5">May be involved in the conjugation of reduced glutathione to a wide number of exogenous and endogenous hydrophobic electrophiles and have a detoxification role against certain herbicides.</text>
</comment>
<dbReference type="PANTHER" id="PTHR43900:SF3">
    <property type="entry name" value="GLUTATHIONE S-TRANSFERASE RHO"/>
    <property type="match status" value="1"/>
</dbReference>
<evidence type="ECO:0000256" key="3">
    <source>
        <dbReference type="ARBA" id="ARBA00022679"/>
    </source>
</evidence>
<dbReference type="SUPFAM" id="SSF47616">
    <property type="entry name" value="GST C-terminal domain-like"/>
    <property type="match status" value="1"/>
</dbReference>
<dbReference type="FunFam" id="1.20.1050.10:FF:000004">
    <property type="entry name" value="Glutathione S-transferase F2"/>
    <property type="match status" value="1"/>
</dbReference>
<proteinExistence type="inferred from homology"/>
<evidence type="ECO:0000256" key="4">
    <source>
        <dbReference type="ARBA" id="ARBA00047960"/>
    </source>
</evidence>
<keyword evidence="3" id="KW-0808">Transferase</keyword>
<dbReference type="InterPro" id="IPR040079">
    <property type="entry name" value="Glutathione_S-Trfase"/>
</dbReference>
<dbReference type="Pfam" id="PF13417">
    <property type="entry name" value="GST_N_3"/>
    <property type="match status" value="1"/>
</dbReference>
<evidence type="ECO:0000256" key="1">
    <source>
        <dbReference type="ARBA" id="ARBA00010128"/>
    </source>
</evidence>
<dbReference type="AlphaFoldDB" id="A0A4Q2DSD4"/>
<dbReference type="SUPFAM" id="SSF52833">
    <property type="entry name" value="Thioredoxin-like"/>
    <property type="match status" value="1"/>
</dbReference>
<evidence type="ECO:0000259" key="6">
    <source>
        <dbReference type="PROSITE" id="PS50404"/>
    </source>
</evidence>
<dbReference type="Gene3D" id="1.20.1050.10">
    <property type="match status" value="1"/>
</dbReference>
<keyword evidence="9" id="KW-1185">Reference proteome</keyword>
<dbReference type="FunFam" id="3.40.30.10:FF:000039">
    <property type="entry name" value="Glutathione S-transferase domain"/>
    <property type="match status" value="1"/>
</dbReference>
<feature type="domain" description="GST N-terminal" evidence="6">
    <location>
        <begin position="1"/>
        <end position="82"/>
    </location>
</feature>
<reference evidence="8 9" key="1">
    <citation type="submission" date="2019-01" db="EMBL/GenBank/DDBJ databases">
        <title>Draft genome sequence of Psathyrella aberdarensis IHI B618.</title>
        <authorList>
            <person name="Buettner E."/>
            <person name="Kellner H."/>
        </authorList>
    </citation>
    <scope>NUCLEOTIDE SEQUENCE [LARGE SCALE GENOMIC DNA]</scope>
    <source>
        <strain evidence="8 9">IHI B618</strain>
    </source>
</reference>
<dbReference type="CDD" id="cd03053">
    <property type="entry name" value="GST_N_Phi"/>
    <property type="match status" value="1"/>
</dbReference>
<dbReference type="SFLD" id="SFLDS00019">
    <property type="entry name" value="Glutathione_Transferase_(cytos"/>
    <property type="match status" value="1"/>
</dbReference>
<dbReference type="InterPro" id="IPR010987">
    <property type="entry name" value="Glutathione-S-Trfase_C-like"/>
</dbReference>
<dbReference type="CDD" id="cd03187">
    <property type="entry name" value="GST_C_Phi"/>
    <property type="match status" value="1"/>
</dbReference>
<evidence type="ECO:0000259" key="7">
    <source>
        <dbReference type="PROSITE" id="PS50405"/>
    </source>
</evidence>
<dbReference type="GO" id="GO:0009636">
    <property type="term" value="P:response to toxic substance"/>
    <property type="evidence" value="ECO:0007669"/>
    <property type="project" value="UniProtKB-ARBA"/>
</dbReference>
<dbReference type="OrthoDB" id="249703at2759"/>
<feature type="domain" description="GST C-terminal" evidence="7">
    <location>
        <begin position="89"/>
        <end position="215"/>
    </location>
</feature>
<evidence type="ECO:0000256" key="2">
    <source>
        <dbReference type="ARBA" id="ARBA00012452"/>
    </source>
</evidence>
<dbReference type="GO" id="GO:0043295">
    <property type="term" value="F:glutathione binding"/>
    <property type="evidence" value="ECO:0007669"/>
    <property type="project" value="TreeGrafter"/>
</dbReference>
<dbReference type="InterPro" id="IPR004046">
    <property type="entry name" value="GST_C"/>
</dbReference>
<dbReference type="InterPro" id="IPR004045">
    <property type="entry name" value="Glutathione_S-Trfase_N"/>
</dbReference>
<dbReference type="EMBL" id="SDEE01000050">
    <property type="protein sequence ID" value="RXW23149.1"/>
    <property type="molecule type" value="Genomic_DNA"/>
</dbReference>
<dbReference type="GO" id="GO:0005737">
    <property type="term" value="C:cytoplasm"/>
    <property type="evidence" value="ECO:0007669"/>
    <property type="project" value="TreeGrafter"/>
</dbReference>
<sequence length="215" mass="23994">MVLTLYGYPRSTCTQRVAMTLHEKEVPFTFVLVDLVKGEQKAPGFLDKMPFGQVPYIDDDGFILYESRAIAHYLAEKYAEQGTPLIPKDLKAKALFEQAASIEAFNYNPTASKAVFDKIFKPELTGIPADEAQFQSLMAELGKKLDIYDQILSKQKYLAGNQVTLADLSHLPYAELLSQVGAKVFEERPNVSRWINELRARPSWQAVKGGVSGTA</sequence>
<comment type="catalytic activity">
    <reaction evidence="4">
        <text>RX + glutathione = an S-substituted glutathione + a halide anion + H(+)</text>
        <dbReference type="Rhea" id="RHEA:16437"/>
        <dbReference type="ChEBI" id="CHEBI:15378"/>
        <dbReference type="ChEBI" id="CHEBI:16042"/>
        <dbReference type="ChEBI" id="CHEBI:17792"/>
        <dbReference type="ChEBI" id="CHEBI:57925"/>
        <dbReference type="ChEBI" id="CHEBI:90779"/>
        <dbReference type="EC" id="2.5.1.18"/>
    </reaction>
</comment>
<comment type="caution">
    <text evidence="8">The sequence shown here is derived from an EMBL/GenBank/DDBJ whole genome shotgun (WGS) entry which is preliminary data.</text>
</comment>
<dbReference type="Pfam" id="PF00043">
    <property type="entry name" value="GST_C"/>
    <property type="match status" value="1"/>
</dbReference>
<dbReference type="SFLD" id="SFLDG01154">
    <property type="entry name" value="Main.5:_Phi-like"/>
    <property type="match status" value="1"/>
</dbReference>
<dbReference type="GO" id="GO:0006749">
    <property type="term" value="P:glutathione metabolic process"/>
    <property type="evidence" value="ECO:0007669"/>
    <property type="project" value="TreeGrafter"/>
</dbReference>
<dbReference type="EC" id="2.5.1.18" evidence="2"/>
<name>A0A4Q2DSD4_9AGAR</name>
<protein>
    <recommendedName>
        <fullName evidence="2">glutathione transferase</fullName>
        <ecNumber evidence="2">2.5.1.18</ecNumber>
    </recommendedName>
</protein>
<gene>
    <name evidence="8" type="ORF">EST38_g2701</name>
</gene>
<accession>A0A4Q2DSD4</accession>
<dbReference type="PANTHER" id="PTHR43900">
    <property type="entry name" value="GLUTATHIONE S-TRANSFERASE RHO"/>
    <property type="match status" value="1"/>
</dbReference>
<dbReference type="Gene3D" id="3.40.30.10">
    <property type="entry name" value="Glutaredoxin"/>
    <property type="match status" value="1"/>
</dbReference>
<dbReference type="Proteomes" id="UP000290288">
    <property type="component" value="Unassembled WGS sequence"/>
</dbReference>
<dbReference type="SFLD" id="SFLDG00358">
    <property type="entry name" value="Main_(cytGST)"/>
    <property type="match status" value="1"/>
</dbReference>
<dbReference type="InterPro" id="IPR036282">
    <property type="entry name" value="Glutathione-S-Trfase_C_sf"/>
</dbReference>
<evidence type="ECO:0000256" key="5">
    <source>
        <dbReference type="ARBA" id="ARBA00053259"/>
    </source>
</evidence>
<evidence type="ECO:0000313" key="8">
    <source>
        <dbReference type="EMBL" id="RXW23149.1"/>
    </source>
</evidence>